<protein>
    <submittedName>
        <fullName evidence="2">Uncharacterized protein</fullName>
    </submittedName>
</protein>
<organism evidence="2 3">
    <name type="scientific">Schizopora paradoxa</name>
    <dbReference type="NCBI Taxonomy" id="27342"/>
    <lineage>
        <taxon>Eukaryota</taxon>
        <taxon>Fungi</taxon>
        <taxon>Dikarya</taxon>
        <taxon>Basidiomycota</taxon>
        <taxon>Agaricomycotina</taxon>
        <taxon>Agaricomycetes</taxon>
        <taxon>Hymenochaetales</taxon>
        <taxon>Schizoporaceae</taxon>
        <taxon>Schizopora</taxon>
    </lineage>
</organism>
<accession>A0A0H2R9M1</accession>
<dbReference type="AlphaFoldDB" id="A0A0H2R9M1"/>
<dbReference type="EMBL" id="KQ086087">
    <property type="protein sequence ID" value="KLO08545.1"/>
    <property type="molecule type" value="Genomic_DNA"/>
</dbReference>
<feature type="chain" id="PRO_5005201380" evidence="1">
    <location>
        <begin position="41"/>
        <end position="97"/>
    </location>
</feature>
<dbReference type="Proteomes" id="UP000053477">
    <property type="component" value="Unassembled WGS sequence"/>
</dbReference>
<feature type="signal peptide" evidence="1">
    <location>
        <begin position="1"/>
        <end position="40"/>
    </location>
</feature>
<evidence type="ECO:0000313" key="2">
    <source>
        <dbReference type="EMBL" id="KLO08545.1"/>
    </source>
</evidence>
<name>A0A0H2R9M1_9AGAM</name>
<keyword evidence="3" id="KW-1185">Reference proteome</keyword>
<reference evidence="2 3" key="1">
    <citation type="submission" date="2015-04" db="EMBL/GenBank/DDBJ databases">
        <title>Complete genome sequence of Schizopora paradoxa KUC8140, a cosmopolitan wood degrader in East Asia.</title>
        <authorList>
            <consortium name="DOE Joint Genome Institute"/>
            <person name="Min B."/>
            <person name="Park H."/>
            <person name="Jang Y."/>
            <person name="Kim J.-J."/>
            <person name="Kim K.H."/>
            <person name="Pangilinan J."/>
            <person name="Lipzen A."/>
            <person name="Riley R."/>
            <person name="Grigoriev I.V."/>
            <person name="Spatafora J.W."/>
            <person name="Choi I.-G."/>
        </authorList>
    </citation>
    <scope>NUCLEOTIDE SEQUENCE [LARGE SCALE GENOMIC DNA]</scope>
    <source>
        <strain evidence="2 3">KUC8140</strain>
    </source>
</reference>
<dbReference type="InParanoid" id="A0A0H2R9M1"/>
<evidence type="ECO:0000256" key="1">
    <source>
        <dbReference type="SAM" id="SignalP"/>
    </source>
</evidence>
<gene>
    <name evidence="2" type="ORF">SCHPADRAFT_604035</name>
</gene>
<keyword evidence="1" id="KW-0732">Signal</keyword>
<evidence type="ECO:0000313" key="3">
    <source>
        <dbReference type="Proteomes" id="UP000053477"/>
    </source>
</evidence>
<proteinExistence type="predicted"/>
<sequence>MHLINSRNSHLLHACSKIFTRLFLRLFLLHLARLPRGVSSGIHLGSNSFWIGRSLQCMRGKCPLLTQIAGINRLHGDLLVRKSSGPFSCLVQQDTRT</sequence>